<dbReference type="Pfam" id="PF08240">
    <property type="entry name" value="ADH_N"/>
    <property type="match status" value="1"/>
</dbReference>
<keyword evidence="2" id="KW-0560">Oxidoreductase</keyword>
<dbReference type="Gene3D" id="3.40.50.720">
    <property type="entry name" value="NAD(P)-binding Rossmann-like Domain"/>
    <property type="match status" value="1"/>
</dbReference>
<evidence type="ECO:0000256" key="2">
    <source>
        <dbReference type="ARBA" id="ARBA00023002"/>
    </source>
</evidence>
<dbReference type="GO" id="GO:0070402">
    <property type="term" value="F:NADPH binding"/>
    <property type="evidence" value="ECO:0007669"/>
    <property type="project" value="TreeGrafter"/>
</dbReference>
<dbReference type="InterPro" id="IPR036291">
    <property type="entry name" value="NAD(P)-bd_dom_sf"/>
</dbReference>
<dbReference type="SUPFAM" id="SSF50129">
    <property type="entry name" value="GroES-like"/>
    <property type="match status" value="1"/>
</dbReference>
<dbReference type="SUPFAM" id="SSF51735">
    <property type="entry name" value="NAD(P)-binding Rossmann-fold domains"/>
    <property type="match status" value="1"/>
</dbReference>
<dbReference type="Pfam" id="PF13602">
    <property type="entry name" value="ADH_zinc_N_2"/>
    <property type="match status" value="1"/>
</dbReference>
<dbReference type="PANTHER" id="PTHR48106">
    <property type="entry name" value="QUINONE OXIDOREDUCTASE PIG3-RELATED"/>
    <property type="match status" value="1"/>
</dbReference>
<name>A0A177KFP6_9MICO</name>
<dbReference type="Proteomes" id="UP000076998">
    <property type="component" value="Unassembled WGS sequence"/>
</dbReference>
<reference evidence="4 5" key="1">
    <citation type="submission" date="2016-02" db="EMBL/GenBank/DDBJ databases">
        <authorList>
            <person name="Wen L."/>
            <person name="He K."/>
            <person name="Yang H."/>
        </authorList>
    </citation>
    <scope>NUCLEOTIDE SEQUENCE [LARGE SCALE GENOMIC DNA]</scope>
    <source>
        <strain evidence="4 5">CD11_3</strain>
    </source>
</reference>
<sequence length="309" mass="31953">MAQAWFATGPEGLSQWELREVEVPAPGPGEVTIRVHAAGMNPADVKYPTRPGASFPFPIGYEVSGEITALGADTRIGSGAATVGDEVLAFRVSGGYATELTVPAEKVFAKPSNLTHPEAANLLLAGATAAELLELSGARSGDTVLFHAASGAVGVSFLQQAAIRGVRVVGTASERNADVVRRYGGIPIAYGPGLVDRAKDAAAGASFVASLDGVGTDEAIEASLTLVEDRTRIITIVRRDLESEGIVAIGGMLRASAAFRDAVRGELVDLAQRGLLEVPVARTFPFADAVEAARFLMEGHPGGKLALLP</sequence>
<dbReference type="InterPro" id="IPR011032">
    <property type="entry name" value="GroES-like_sf"/>
</dbReference>
<protein>
    <submittedName>
        <fullName evidence="4">Alcohol dehydrogenase</fullName>
    </submittedName>
</protein>
<dbReference type="InterPro" id="IPR020843">
    <property type="entry name" value="ER"/>
</dbReference>
<evidence type="ECO:0000256" key="1">
    <source>
        <dbReference type="ARBA" id="ARBA00022857"/>
    </source>
</evidence>
<dbReference type="EMBL" id="LSTV01000001">
    <property type="protein sequence ID" value="OAH51675.1"/>
    <property type="molecule type" value="Genomic_DNA"/>
</dbReference>
<evidence type="ECO:0000259" key="3">
    <source>
        <dbReference type="SMART" id="SM00829"/>
    </source>
</evidence>
<gene>
    <name evidence="4" type="ORF">AYL44_05430</name>
</gene>
<organism evidence="4 5">
    <name type="scientific">Microbacterium oleivorans</name>
    <dbReference type="NCBI Taxonomy" id="273677"/>
    <lineage>
        <taxon>Bacteria</taxon>
        <taxon>Bacillati</taxon>
        <taxon>Actinomycetota</taxon>
        <taxon>Actinomycetes</taxon>
        <taxon>Micrococcales</taxon>
        <taxon>Microbacteriaceae</taxon>
        <taxon>Microbacterium</taxon>
    </lineage>
</organism>
<dbReference type="GO" id="GO:0016651">
    <property type="term" value="F:oxidoreductase activity, acting on NAD(P)H"/>
    <property type="evidence" value="ECO:0007669"/>
    <property type="project" value="TreeGrafter"/>
</dbReference>
<proteinExistence type="predicted"/>
<evidence type="ECO:0000313" key="4">
    <source>
        <dbReference type="EMBL" id="OAH51675.1"/>
    </source>
</evidence>
<dbReference type="Gene3D" id="3.90.180.10">
    <property type="entry name" value="Medium-chain alcohol dehydrogenases, catalytic domain"/>
    <property type="match status" value="1"/>
</dbReference>
<dbReference type="RefSeq" id="WP_064002181.1">
    <property type="nucleotide sequence ID" value="NZ_LSTV01000001.1"/>
</dbReference>
<dbReference type="SMART" id="SM00829">
    <property type="entry name" value="PKS_ER"/>
    <property type="match status" value="1"/>
</dbReference>
<accession>A0A177KFP6</accession>
<comment type="caution">
    <text evidence="4">The sequence shown here is derived from an EMBL/GenBank/DDBJ whole genome shotgun (WGS) entry which is preliminary data.</text>
</comment>
<feature type="domain" description="Enoyl reductase (ER)" evidence="3">
    <location>
        <begin position="12"/>
        <end position="307"/>
    </location>
</feature>
<keyword evidence="1" id="KW-0521">NADP</keyword>
<dbReference type="CDD" id="cd05289">
    <property type="entry name" value="MDR_like_2"/>
    <property type="match status" value="1"/>
</dbReference>
<dbReference type="AlphaFoldDB" id="A0A177KFP6"/>
<dbReference type="OrthoDB" id="9801186at2"/>
<dbReference type="InterPro" id="IPR013154">
    <property type="entry name" value="ADH-like_N"/>
</dbReference>
<evidence type="ECO:0000313" key="5">
    <source>
        <dbReference type="Proteomes" id="UP000076998"/>
    </source>
</evidence>